<dbReference type="GO" id="GO:0004518">
    <property type="term" value="F:nuclease activity"/>
    <property type="evidence" value="ECO:0007669"/>
    <property type="project" value="InterPro"/>
</dbReference>
<protein>
    <recommendedName>
        <fullName evidence="1">CD-NTase associated protein 4-like DNA endonuclease domain-containing protein</fullName>
    </recommendedName>
</protein>
<evidence type="ECO:0000313" key="2">
    <source>
        <dbReference type="EMBL" id="MBB4000088.1"/>
    </source>
</evidence>
<sequence length="347" mass="38604">MLEMLDNPQLVKIHFETHDDLVLVWANGAPPLVAEFVQVKGAEADKLWSVADLCLRKKQAVGSSIFEKSLDRDQHEETACFRIVTLRPVVSALTPLTYKRGNEARAIDCDEMVALKADLDGRMPNVVSKRGNGTGYWLDNCQWDARHDEVAVKTHNRMRLFEIMQAAGSLLLLEHIDILLDELRKLVKTAGDAKWKPDKAKKILTRKAFLTMWDACLAKLKDDAAQPSGGKLIEKMSSASLTGTVVAMAVDMRLDYARSVRTSRYMQPDEASQLQGRVKSEVQNLSAKRAAGTLDLDGPAFHALCVDRMDAINASLPADQGDRSAFLKGCMYDIADRCLLRFDRTGL</sequence>
<keyword evidence="3" id="KW-1185">Reference proteome</keyword>
<feature type="domain" description="CD-NTase associated protein 4-like DNA endonuclease" evidence="1">
    <location>
        <begin position="1"/>
        <end position="99"/>
    </location>
</feature>
<dbReference type="EMBL" id="JACIEK010000015">
    <property type="protein sequence ID" value="MBB4000088.1"/>
    <property type="molecule type" value="Genomic_DNA"/>
</dbReference>
<proteinExistence type="predicted"/>
<evidence type="ECO:0000259" key="1">
    <source>
        <dbReference type="Pfam" id="PF14130"/>
    </source>
</evidence>
<dbReference type="Pfam" id="PF14130">
    <property type="entry name" value="Cap4_nuclease"/>
    <property type="match status" value="1"/>
</dbReference>
<accession>A0A7W6H7Y4</accession>
<name>A0A7W6H7Y4_9HYPH</name>
<reference evidence="2 3" key="1">
    <citation type="submission" date="2020-08" db="EMBL/GenBank/DDBJ databases">
        <title>Genomic Encyclopedia of Type Strains, Phase IV (KMG-IV): sequencing the most valuable type-strain genomes for metagenomic binning, comparative biology and taxonomic classification.</title>
        <authorList>
            <person name="Goeker M."/>
        </authorList>
    </citation>
    <scope>NUCLEOTIDE SEQUENCE [LARGE SCALE GENOMIC DNA]</scope>
    <source>
        <strain evidence="2 3">DSM 102238</strain>
    </source>
</reference>
<dbReference type="AlphaFoldDB" id="A0A7W6H7Y4"/>
<organism evidence="2 3">
    <name type="scientific">Aureimonas pseudogalii</name>
    <dbReference type="NCBI Taxonomy" id="1744844"/>
    <lineage>
        <taxon>Bacteria</taxon>
        <taxon>Pseudomonadati</taxon>
        <taxon>Pseudomonadota</taxon>
        <taxon>Alphaproteobacteria</taxon>
        <taxon>Hyphomicrobiales</taxon>
        <taxon>Aurantimonadaceae</taxon>
        <taxon>Aureimonas</taxon>
    </lineage>
</organism>
<dbReference type="Proteomes" id="UP000542776">
    <property type="component" value="Unassembled WGS sequence"/>
</dbReference>
<gene>
    <name evidence="2" type="ORF">GGR04_003964</name>
</gene>
<evidence type="ECO:0000313" key="3">
    <source>
        <dbReference type="Proteomes" id="UP000542776"/>
    </source>
</evidence>
<dbReference type="InterPro" id="IPR025382">
    <property type="entry name" value="Cap4-like_endonuclease_dom"/>
</dbReference>
<comment type="caution">
    <text evidence="2">The sequence shown here is derived from an EMBL/GenBank/DDBJ whole genome shotgun (WGS) entry which is preliminary data.</text>
</comment>